<dbReference type="Proteomes" id="UP000004221">
    <property type="component" value="Unassembled WGS sequence"/>
</dbReference>
<feature type="region of interest" description="Disordered" evidence="1">
    <location>
        <begin position="66"/>
        <end position="88"/>
    </location>
</feature>
<dbReference type="EMBL" id="CAGS01000007">
    <property type="protein sequence ID" value="CCF82391.1"/>
    <property type="molecule type" value="Genomic_DNA"/>
</dbReference>
<gene>
    <name evidence="2" type="ORF">NITHO_1040014</name>
</gene>
<accession>I4ECH9</accession>
<reference evidence="2 3" key="1">
    <citation type="journal article" date="2012" name="ISME J.">
        <title>Nitrification expanded: discovery, physiology and genomics of a nitrite-oxidizing bacterium from the phylum Chloroflexi.</title>
        <authorList>
            <person name="Sorokin D.Y."/>
            <person name="Lucker S."/>
            <person name="Vejmelkova D."/>
            <person name="Kostrikina N.A."/>
            <person name="Kleerebezem R."/>
            <person name="Rijpstra W.I."/>
            <person name="Damste J.S."/>
            <person name="Le Paslier D."/>
            <person name="Muyzer G."/>
            <person name="Wagner M."/>
            <person name="van Loosdrecht M.C."/>
            <person name="Daims H."/>
        </authorList>
    </citation>
    <scope>NUCLEOTIDE SEQUENCE [LARGE SCALE GENOMIC DNA]</scope>
    <source>
        <strain evidence="3">none</strain>
    </source>
</reference>
<dbReference type="RefSeq" id="WP_008474520.1">
    <property type="nucleotide sequence ID" value="NZ_CAGS01000007.1"/>
</dbReference>
<protein>
    <submittedName>
        <fullName evidence="2">Uncharacterized protein</fullName>
    </submittedName>
</protein>
<comment type="caution">
    <text evidence="2">The sequence shown here is derived from an EMBL/GenBank/DDBJ whole genome shotgun (WGS) entry which is preliminary data.</text>
</comment>
<proteinExistence type="predicted"/>
<name>I4ECH9_9BACT</name>
<evidence type="ECO:0000313" key="3">
    <source>
        <dbReference type="Proteomes" id="UP000004221"/>
    </source>
</evidence>
<evidence type="ECO:0000313" key="2">
    <source>
        <dbReference type="EMBL" id="CCF82391.1"/>
    </source>
</evidence>
<organism evidence="2 3">
    <name type="scientific">Nitrolancea hollandica Lb</name>
    <dbReference type="NCBI Taxonomy" id="1129897"/>
    <lineage>
        <taxon>Bacteria</taxon>
        <taxon>Pseudomonadati</taxon>
        <taxon>Thermomicrobiota</taxon>
        <taxon>Thermomicrobia</taxon>
        <taxon>Sphaerobacterales</taxon>
        <taxon>Sphaerobacterineae</taxon>
        <taxon>Sphaerobacteraceae</taxon>
        <taxon>Nitrolancea</taxon>
    </lineage>
</organism>
<sequence>MHPFFQQDAPDLAAFDRDALLMGRSRQGIQAPVHVLVGLLGLQVVPQTGRLGGGVERSCRMIRPRSCSVSRGTRPAPGRSPGHPSLQH</sequence>
<evidence type="ECO:0000256" key="1">
    <source>
        <dbReference type="SAM" id="MobiDB-lite"/>
    </source>
</evidence>
<dbReference type="AlphaFoldDB" id="I4ECH9"/>
<keyword evidence="3" id="KW-1185">Reference proteome</keyword>